<evidence type="ECO:0000256" key="3">
    <source>
        <dbReference type="ARBA" id="ARBA00023002"/>
    </source>
</evidence>
<dbReference type="FunFam" id="1.10.1040.10:FF:000017">
    <property type="entry name" value="2-dehydropantoate 2-reductase"/>
    <property type="match status" value="1"/>
</dbReference>
<dbReference type="InterPro" id="IPR051402">
    <property type="entry name" value="KPR-Related"/>
</dbReference>
<dbReference type="Gene3D" id="3.40.50.720">
    <property type="entry name" value="NAD(P)-binding Rossmann-like Domain"/>
    <property type="match status" value="1"/>
</dbReference>
<dbReference type="PANTHER" id="PTHR21708">
    <property type="entry name" value="PROBABLE 2-DEHYDROPANTOATE 2-REDUCTASE"/>
    <property type="match status" value="1"/>
</dbReference>
<evidence type="ECO:0000313" key="8">
    <source>
        <dbReference type="Proteomes" id="UP000234275"/>
    </source>
</evidence>
<reference evidence="7 8" key="1">
    <citation type="submission" date="2016-12" db="EMBL/GenBank/DDBJ databases">
        <title>The genomes of Aspergillus section Nigri reveals drivers in fungal speciation.</title>
        <authorList>
            <consortium name="DOE Joint Genome Institute"/>
            <person name="Vesth T.C."/>
            <person name="Nybo J."/>
            <person name="Theobald S."/>
            <person name="Brandl J."/>
            <person name="Frisvad J.C."/>
            <person name="Nielsen K.F."/>
            <person name="Lyhne E.K."/>
            <person name="Kogle M.E."/>
            <person name="Kuo A."/>
            <person name="Riley R."/>
            <person name="Clum A."/>
            <person name="Nolan M."/>
            <person name="Lipzen A."/>
            <person name="Salamov A."/>
            <person name="Henrissat B."/>
            <person name="Wiebenga A."/>
            <person name="De Vries R.P."/>
            <person name="Grigoriev I.V."/>
            <person name="Mortensen U.H."/>
            <person name="Andersen M.R."/>
            <person name="Baker S.E."/>
        </authorList>
    </citation>
    <scope>NUCLEOTIDE SEQUENCE [LARGE SCALE GENOMIC DNA]</scope>
    <source>
        <strain evidence="7 8">IBT 23096</strain>
    </source>
</reference>
<dbReference type="InterPro" id="IPR013328">
    <property type="entry name" value="6PGD_dom2"/>
</dbReference>
<dbReference type="EC" id="1.1.1.169" evidence="4"/>
<dbReference type="InterPro" id="IPR013332">
    <property type="entry name" value="KPR_N"/>
</dbReference>
<sequence>MSAKFLIFGGGSIGAVVAYLLVQSIPSSDIVVVCRSNYEAVSEHGFTINSTIWGSNLHVQPTVVQSAAEAAQHAPKGFDYACITTKAVGEDDTRQAELLKPVIGAKTTIVLLQNVIGIEAPYRALFSQNAIASAVLYTPCTRTAPGIYSHTLLTQMHHKASTARLVELLNNGGASATHDDDVQIARWKKLLINGSENPICALSRLRDAQFFRTDPGAESFMRDVMMELAQIARKLGYTCIDEGVVDHQLRLLTSRELPGVAPSMMTDALAGQSMEVECIVGNAMRMAHRMNVCVPRMEALYYLTKALNTSFVQNR</sequence>
<dbReference type="GO" id="GO:0008677">
    <property type="term" value="F:2-dehydropantoate 2-reductase activity"/>
    <property type="evidence" value="ECO:0007669"/>
    <property type="project" value="UniProtKB-EC"/>
</dbReference>
<accession>A0A2I2GSF2</accession>
<protein>
    <recommendedName>
        <fullName evidence="4">2-dehydropantoate 2-reductase</fullName>
        <ecNumber evidence="4">1.1.1.169</ecNumber>
    </recommendedName>
    <alternativeName>
        <fullName evidence="4">Ketopantoate reductase</fullName>
    </alternativeName>
</protein>
<proteinExistence type="inferred from homology"/>
<dbReference type="GO" id="GO:0005737">
    <property type="term" value="C:cytoplasm"/>
    <property type="evidence" value="ECO:0007669"/>
    <property type="project" value="TreeGrafter"/>
</dbReference>
<dbReference type="EMBL" id="MSFO01000001">
    <property type="protein sequence ID" value="PLB55793.1"/>
    <property type="molecule type" value="Genomic_DNA"/>
</dbReference>
<keyword evidence="8" id="KW-1185">Reference proteome</keyword>
<dbReference type="SUPFAM" id="SSF48179">
    <property type="entry name" value="6-phosphogluconate dehydrogenase C-terminal domain-like"/>
    <property type="match status" value="1"/>
</dbReference>
<gene>
    <name evidence="7" type="ORF">P170DRAFT_443504</name>
</gene>
<comment type="function">
    <text evidence="4">Catalyzes the NADPH-dependent reduction of ketopantoate into pantoic acid.</text>
</comment>
<keyword evidence="3 4" id="KW-0560">Oxidoreductase</keyword>
<dbReference type="RefSeq" id="XP_024711095.1">
    <property type="nucleotide sequence ID" value="XM_024850554.1"/>
</dbReference>
<dbReference type="Gene3D" id="1.10.1040.10">
    <property type="entry name" value="N-(1-d-carboxylethyl)-l-norvaline Dehydrogenase, domain 2"/>
    <property type="match status" value="1"/>
</dbReference>
<dbReference type="STRING" id="1392250.A0A2I2GSF2"/>
<dbReference type="GeneID" id="36558253"/>
<dbReference type="Pfam" id="PF08546">
    <property type="entry name" value="ApbA_C"/>
    <property type="match status" value="1"/>
</dbReference>
<evidence type="ECO:0000256" key="2">
    <source>
        <dbReference type="ARBA" id="ARBA00022857"/>
    </source>
</evidence>
<comment type="similarity">
    <text evidence="1 4">Belongs to the ketopantoate reductase family.</text>
</comment>
<dbReference type="InterPro" id="IPR003710">
    <property type="entry name" value="ApbA"/>
</dbReference>
<name>A0A2I2GSF2_9EURO</name>
<dbReference type="OrthoDB" id="2147163at2759"/>
<dbReference type="AlphaFoldDB" id="A0A2I2GSF2"/>
<feature type="domain" description="Ketopantoate reductase N-terminal" evidence="5">
    <location>
        <begin position="6"/>
        <end position="154"/>
    </location>
</feature>
<dbReference type="InterPro" id="IPR013752">
    <property type="entry name" value="KPA_reductase"/>
</dbReference>
<evidence type="ECO:0000256" key="1">
    <source>
        <dbReference type="ARBA" id="ARBA00007870"/>
    </source>
</evidence>
<dbReference type="NCBIfam" id="TIGR00745">
    <property type="entry name" value="apbA_panE"/>
    <property type="match status" value="1"/>
</dbReference>
<evidence type="ECO:0000313" key="7">
    <source>
        <dbReference type="EMBL" id="PLB55793.1"/>
    </source>
</evidence>
<feature type="domain" description="Ketopantoate reductase C-terminal" evidence="6">
    <location>
        <begin position="182"/>
        <end position="307"/>
    </location>
</feature>
<keyword evidence="2 4" id="KW-0521">NADP</keyword>
<dbReference type="Pfam" id="PF02558">
    <property type="entry name" value="ApbA"/>
    <property type="match status" value="1"/>
</dbReference>
<evidence type="ECO:0000259" key="6">
    <source>
        <dbReference type="Pfam" id="PF08546"/>
    </source>
</evidence>
<evidence type="ECO:0000259" key="5">
    <source>
        <dbReference type="Pfam" id="PF02558"/>
    </source>
</evidence>
<dbReference type="PANTHER" id="PTHR21708:SF30">
    <property type="entry name" value="2-DEHYDROPANTOATE 2-REDUCTASE-RELATED"/>
    <property type="match status" value="1"/>
</dbReference>
<comment type="catalytic activity">
    <reaction evidence="4">
        <text>(R)-pantoate + NADP(+) = 2-dehydropantoate + NADPH + H(+)</text>
        <dbReference type="Rhea" id="RHEA:16233"/>
        <dbReference type="ChEBI" id="CHEBI:11561"/>
        <dbReference type="ChEBI" id="CHEBI:15378"/>
        <dbReference type="ChEBI" id="CHEBI:15980"/>
        <dbReference type="ChEBI" id="CHEBI:57783"/>
        <dbReference type="ChEBI" id="CHEBI:58349"/>
        <dbReference type="EC" id="1.1.1.169"/>
    </reaction>
</comment>
<comment type="caution">
    <text evidence="7">The sequence shown here is derived from an EMBL/GenBank/DDBJ whole genome shotgun (WGS) entry which is preliminary data.</text>
</comment>
<organism evidence="7 8">
    <name type="scientific">Aspergillus steynii IBT 23096</name>
    <dbReference type="NCBI Taxonomy" id="1392250"/>
    <lineage>
        <taxon>Eukaryota</taxon>
        <taxon>Fungi</taxon>
        <taxon>Dikarya</taxon>
        <taxon>Ascomycota</taxon>
        <taxon>Pezizomycotina</taxon>
        <taxon>Eurotiomycetes</taxon>
        <taxon>Eurotiomycetidae</taxon>
        <taxon>Eurotiales</taxon>
        <taxon>Aspergillaceae</taxon>
        <taxon>Aspergillus</taxon>
        <taxon>Aspergillus subgen. Circumdati</taxon>
    </lineage>
</organism>
<evidence type="ECO:0000256" key="4">
    <source>
        <dbReference type="RuleBase" id="RU362068"/>
    </source>
</evidence>
<dbReference type="VEuPathDB" id="FungiDB:P170DRAFT_443504"/>
<dbReference type="InterPro" id="IPR008927">
    <property type="entry name" value="6-PGluconate_DH-like_C_sf"/>
</dbReference>
<dbReference type="Proteomes" id="UP000234275">
    <property type="component" value="Unassembled WGS sequence"/>
</dbReference>
<dbReference type="GO" id="GO:0015940">
    <property type="term" value="P:pantothenate biosynthetic process"/>
    <property type="evidence" value="ECO:0007669"/>
    <property type="project" value="InterPro"/>
</dbReference>